<evidence type="ECO:0000256" key="1">
    <source>
        <dbReference type="SAM" id="MobiDB-lite"/>
    </source>
</evidence>
<accession>A0A1B9GQ30</accession>
<name>A0A1B9GQ30_9TREE</name>
<evidence type="ECO:0000313" key="2">
    <source>
        <dbReference type="EMBL" id="OCF32935.1"/>
    </source>
</evidence>
<dbReference type="OrthoDB" id="2560288at2759"/>
<keyword evidence="3" id="KW-1185">Reference proteome</keyword>
<sequence length="83" mass="8955">MGKQHEEVNTSSYSSKTDAHETSSSQVPSQTQGRDVPSEAQHQGDVAANAHDKKKAQNALHEGLQPAENTRIFTNASGPQKIE</sequence>
<feature type="compositionally biased region" description="Polar residues" evidence="1">
    <location>
        <begin position="9"/>
        <end position="33"/>
    </location>
</feature>
<protein>
    <submittedName>
        <fullName evidence="2">Uncharacterized protein</fullName>
    </submittedName>
</protein>
<dbReference type="EMBL" id="KI669506">
    <property type="protein sequence ID" value="OCF32935.1"/>
    <property type="molecule type" value="Genomic_DNA"/>
</dbReference>
<proteinExistence type="predicted"/>
<evidence type="ECO:0000313" key="3">
    <source>
        <dbReference type="Proteomes" id="UP000092666"/>
    </source>
</evidence>
<reference evidence="2 3" key="1">
    <citation type="submission" date="2013-07" db="EMBL/GenBank/DDBJ databases">
        <title>The Genome Sequence of Cryptococcus heveanensis BCC8398.</title>
        <authorList>
            <consortium name="The Broad Institute Genome Sequencing Platform"/>
            <person name="Cuomo C."/>
            <person name="Litvintseva A."/>
            <person name="Chen Y."/>
            <person name="Heitman J."/>
            <person name="Sun S."/>
            <person name="Springer D."/>
            <person name="Dromer F."/>
            <person name="Young S.K."/>
            <person name="Zeng Q."/>
            <person name="Gargeya S."/>
            <person name="Fitzgerald M."/>
            <person name="Abouelleil A."/>
            <person name="Alvarado L."/>
            <person name="Berlin A.M."/>
            <person name="Chapman S.B."/>
            <person name="Dewar J."/>
            <person name="Goldberg J."/>
            <person name="Griggs A."/>
            <person name="Gujja S."/>
            <person name="Hansen M."/>
            <person name="Howarth C."/>
            <person name="Imamovic A."/>
            <person name="Larimer J."/>
            <person name="McCowan C."/>
            <person name="Murphy C."/>
            <person name="Pearson M."/>
            <person name="Priest M."/>
            <person name="Roberts A."/>
            <person name="Saif S."/>
            <person name="Shea T."/>
            <person name="Sykes S."/>
            <person name="Wortman J."/>
            <person name="Nusbaum C."/>
            <person name="Birren B."/>
        </authorList>
    </citation>
    <scope>NUCLEOTIDE SEQUENCE [LARGE SCALE GENOMIC DNA]</scope>
    <source>
        <strain evidence="2 3">BCC8398</strain>
    </source>
</reference>
<dbReference type="Proteomes" id="UP000092666">
    <property type="component" value="Unassembled WGS sequence"/>
</dbReference>
<feature type="region of interest" description="Disordered" evidence="1">
    <location>
        <begin position="1"/>
        <end position="83"/>
    </location>
</feature>
<organism evidence="2 3">
    <name type="scientific">Kwoniella heveanensis BCC8398</name>
    <dbReference type="NCBI Taxonomy" id="1296120"/>
    <lineage>
        <taxon>Eukaryota</taxon>
        <taxon>Fungi</taxon>
        <taxon>Dikarya</taxon>
        <taxon>Basidiomycota</taxon>
        <taxon>Agaricomycotina</taxon>
        <taxon>Tremellomycetes</taxon>
        <taxon>Tremellales</taxon>
        <taxon>Cryptococcaceae</taxon>
        <taxon>Kwoniella</taxon>
    </lineage>
</organism>
<reference evidence="3" key="2">
    <citation type="submission" date="2013-12" db="EMBL/GenBank/DDBJ databases">
        <title>Evolution of pathogenesis and genome organization in the Tremellales.</title>
        <authorList>
            <person name="Cuomo C."/>
            <person name="Litvintseva A."/>
            <person name="Heitman J."/>
            <person name="Chen Y."/>
            <person name="Sun S."/>
            <person name="Springer D."/>
            <person name="Dromer F."/>
            <person name="Young S."/>
            <person name="Zeng Q."/>
            <person name="Chapman S."/>
            <person name="Gujja S."/>
            <person name="Saif S."/>
            <person name="Birren B."/>
        </authorList>
    </citation>
    <scope>NUCLEOTIDE SEQUENCE [LARGE SCALE GENOMIC DNA]</scope>
    <source>
        <strain evidence="3">BCC8398</strain>
    </source>
</reference>
<feature type="compositionally biased region" description="Polar residues" evidence="1">
    <location>
        <begin position="67"/>
        <end position="83"/>
    </location>
</feature>
<dbReference type="STRING" id="1296120.A0A1B9GQ30"/>
<gene>
    <name evidence="2" type="ORF">I316_05272</name>
</gene>
<dbReference type="AlphaFoldDB" id="A0A1B9GQ30"/>